<dbReference type="PROSITE" id="PS50995">
    <property type="entry name" value="HTH_MARR_2"/>
    <property type="match status" value="1"/>
</dbReference>
<feature type="domain" description="HTH marR-type" evidence="4">
    <location>
        <begin position="6"/>
        <end position="139"/>
    </location>
</feature>
<dbReference type="SMART" id="SM00347">
    <property type="entry name" value="HTH_MARR"/>
    <property type="match status" value="1"/>
</dbReference>
<gene>
    <name evidence="5" type="ORF">AOC36_06290</name>
</gene>
<dbReference type="InterPro" id="IPR011991">
    <property type="entry name" value="ArsR-like_HTH"/>
</dbReference>
<dbReference type="EMBL" id="CP013213">
    <property type="protein sequence ID" value="AMC93607.1"/>
    <property type="molecule type" value="Genomic_DNA"/>
</dbReference>
<dbReference type="GO" id="GO:0003700">
    <property type="term" value="F:DNA-binding transcription factor activity"/>
    <property type="evidence" value="ECO:0007669"/>
    <property type="project" value="InterPro"/>
</dbReference>
<dbReference type="OrthoDB" id="3237136at2"/>
<dbReference type="Pfam" id="PF01047">
    <property type="entry name" value="MarR"/>
    <property type="match status" value="1"/>
</dbReference>
<evidence type="ECO:0000313" key="5">
    <source>
        <dbReference type="EMBL" id="AMC93607.1"/>
    </source>
</evidence>
<organism evidence="5 6">
    <name type="scientific">Erysipelothrix larvae</name>
    <dbReference type="NCBI Taxonomy" id="1514105"/>
    <lineage>
        <taxon>Bacteria</taxon>
        <taxon>Bacillati</taxon>
        <taxon>Bacillota</taxon>
        <taxon>Erysipelotrichia</taxon>
        <taxon>Erysipelotrichales</taxon>
        <taxon>Erysipelotrichaceae</taxon>
        <taxon>Erysipelothrix</taxon>
    </lineage>
</organism>
<name>A0A0X8H044_9FIRM</name>
<dbReference type="PANTHER" id="PTHR42756:SF1">
    <property type="entry name" value="TRANSCRIPTIONAL REPRESSOR OF EMRAB OPERON"/>
    <property type="match status" value="1"/>
</dbReference>
<dbReference type="Gene3D" id="1.10.10.10">
    <property type="entry name" value="Winged helix-like DNA-binding domain superfamily/Winged helix DNA-binding domain"/>
    <property type="match status" value="1"/>
</dbReference>
<dbReference type="PANTHER" id="PTHR42756">
    <property type="entry name" value="TRANSCRIPTIONAL REGULATOR, MARR"/>
    <property type="match status" value="1"/>
</dbReference>
<keyword evidence="3" id="KW-0804">Transcription</keyword>
<accession>A0A0X8H044</accession>
<sequence length="156" mass="18344">METNKRNEFFTALNRLRKFPHHMRVDGTMQFTELMILMNIQRAEEFPESKFNVKKIQKFLNISQSAVSQTIASLEDKGYIRRDIDPNDRRKFALTLTPLGSDTIHTMNARMDEMMDEIFESISDEEIKQFSAFTQKLVEAGQRVIDKNNAKYENKE</sequence>
<dbReference type="PROSITE" id="PS01117">
    <property type="entry name" value="HTH_MARR_1"/>
    <property type="match status" value="1"/>
</dbReference>
<evidence type="ECO:0000256" key="2">
    <source>
        <dbReference type="ARBA" id="ARBA00023125"/>
    </source>
</evidence>
<proteinExistence type="predicted"/>
<evidence type="ECO:0000259" key="4">
    <source>
        <dbReference type="PROSITE" id="PS50995"/>
    </source>
</evidence>
<evidence type="ECO:0000256" key="3">
    <source>
        <dbReference type="ARBA" id="ARBA00023163"/>
    </source>
</evidence>
<dbReference type="InterPro" id="IPR036388">
    <property type="entry name" value="WH-like_DNA-bd_sf"/>
</dbReference>
<dbReference type="KEGG" id="erl:AOC36_06290"/>
<keyword evidence="6" id="KW-1185">Reference proteome</keyword>
<dbReference type="InterPro" id="IPR023187">
    <property type="entry name" value="Tscrpt_reg_MarR-type_CS"/>
</dbReference>
<protein>
    <recommendedName>
        <fullName evidence="4">HTH marR-type domain-containing protein</fullName>
    </recommendedName>
</protein>
<dbReference type="AlphaFoldDB" id="A0A0X8H044"/>
<dbReference type="RefSeq" id="WP_067632550.1">
    <property type="nucleotide sequence ID" value="NZ_CP013213.1"/>
</dbReference>
<dbReference type="Proteomes" id="UP000063781">
    <property type="component" value="Chromosome"/>
</dbReference>
<evidence type="ECO:0000256" key="1">
    <source>
        <dbReference type="ARBA" id="ARBA00023015"/>
    </source>
</evidence>
<keyword evidence="2" id="KW-0238">DNA-binding</keyword>
<keyword evidence="1" id="KW-0805">Transcription regulation</keyword>
<dbReference type="STRING" id="1514105.AOC36_06290"/>
<dbReference type="CDD" id="cd00090">
    <property type="entry name" value="HTH_ARSR"/>
    <property type="match status" value="1"/>
</dbReference>
<dbReference type="PRINTS" id="PR00598">
    <property type="entry name" value="HTHMARR"/>
</dbReference>
<dbReference type="InterPro" id="IPR000835">
    <property type="entry name" value="HTH_MarR-typ"/>
</dbReference>
<dbReference type="SUPFAM" id="SSF46785">
    <property type="entry name" value="Winged helix' DNA-binding domain"/>
    <property type="match status" value="1"/>
</dbReference>
<dbReference type="GO" id="GO:0003677">
    <property type="term" value="F:DNA binding"/>
    <property type="evidence" value="ECO:0007669"/>
    <property type="project" value="UniProtKB-KW"/>
</dbReference>
<dbReference type="InterPro" id="IPR036390">
    <property type="entry name" value="WH_DNA-bd_sf"/>
</dbReference>
<reference evidence="5 6" key="1">
    <citation type="submission" date="2015-10" db="EMBL/GenBank/DDBJ databases">
        <title>Erysipelothrix larvae sp. LV19 isolated from the larval gut of the rhinoceros beetle, Trypoxylus dichotomus.</title>
        <authorList>
            <person name="Lim S."/>
            <person name="Kim B.-C."/>
        </authorList>
    </citation>
    <scope>NUCLEOTIDE SEQUENCE [LARGE SCALE GENOMIC DNA]</scope>
    <source>
        <strain evidence="5 6">LV19</strain>
    </source>
</reference>
<evidence type="ECO:0000313" key="6">
    <source>
        <dbReference type="Proteomes" id="UP000063781"/>
    </source>
</evidence>